<dbReference type="CDD" id="cd12884">
    <property type="entry name" value="SPRY_hnRNP"/>
    <property type="match status" value="1"/>
</dbReference>
<feature type="compositionally biased region" description="Low complexity" evidence="3">
    <location>
        <begin position="687"/>
        <end position="717"/>
    </location>
</feature>
<dbReference type="GO" id="GO:0000380">
    <property type="term" value="P:alternative mRNA splicing, via spliceosome"/>
    <property type="evidence" value="ECO:0007669"/>
    <property type="project" value="TreeGrafter"/>
</dbReference>
<dbReference type="Gene3D" id="2.60.120.920">
    <property type="match status" value="1"/>
</dbReference>
<sequence>MVPPTTGEKGSGAAGNEEKNKANETQPAAEEKEVPEKKPSGTAASESGSSAVDTPQSKEQSAASEKNADSSKETVQTNAASAPAAAAASTAASPAAASSTAASSAGAPASSSAAPGVQTAEATKGGKGPELLANGLPKIVYDLPSASSSSSGGARPNVYLDAADSHLDLQIDKENPLRATCMHTGGFQYMWKGVRASCGVKGRGKFFFEVKVEQKSAPVVMPDTPINTQHVCRVGVSQPLTSLHLGDSAESWGFGGTGKKSTNRKYSDYGASFGEGDVIGVCIDFENLVLSFTKNGQYLGTAFELPAAVRETGLFPHIYVKNYNFSVNFSEKNQSFKPPGPQFKFIGDLPHNELLPNPVEHPQSVSECEFIMMCGLPACGKTYWLEKHVDRHPKKAYVLLGTNAVIDQMKVMGLKRQANYANRWEELMSTATEVFNSLVAYAGSGVVPRNIIIDQTNVFKRARARKVQPFLSWGVRRCVVMVTDERTLQERTQKREREEGKMVPVSAVMDMKAAFALPSFDDGFTVIDYVEMPESESRREIRRINEEGRAYKANNPGVTHQQQKDTKEITGKQTLLGAPIRLGGAPMGAPLTNPGPGVGDPKGAPLVDGAPKAMGAPKGDGAPGEVRGSSSSGAGGAPKGAGRSSIGAAAMGAPDIIQGGMVDMEEDTSMILITSSSISRGTTAIITRSSGSSSTGCMTRGEDSSTTSSSSTISSSSGMMHTRITEAGRAPLTTEEGRGVGITSSRAATDFVRVH</sequence>
<dbReference type="InterPro" id="IPR027417">
    <property type="entry name" value="P-loop_NTPase"/>
</dbReference>
<feature type="region of interest" description="Disordered" evidence="3">
    <location>
        <begin position="102"/>
        <end position="129"/>
    </location>
</feature>
<evidence type="ECO:0000256" key="3">
    <source>
        <dbReference type="SAM" id="MobiDB-lite"/>
    </source>
</evidence>
<comment type="subcellular location">
    <subcellularLocation>
        <location evidence="1">Nucleus</location>
    </subcellularLocation>
</comment>
<evidence type="ECO:0000256" key="2">
    <source>
        <dbReference type="ARBA" id="ARBA00023242"/>
    </source>
</evidence>
<dbReference type="InterPro" id="IPR043136">
    <property type="entry name" value="B30.2/SPRY_sf"/>
</dbReference>
<dbReference type="GeneID" id="25272072"/>
<dbReference type="InterPro" id="IPR013320">
    <property type="entry name" value="ConA-like_dom_sf"/>
</dbReference>
<dbReference type="SUPFAM" id="SSF49899">
    <property type="entry name" value="Concanavalin A-like lectins/glucanases"/>
    <property type="match status" value="1"/>
</dbReference>
<dbReference type="GO" id="GO:0003723">
    <property type="term" value="F:RNA binding"/>
    <property type="evidence" value="ECO:0007669"/>
    <property type="project" value="TreeGrafter"/>
</dbReference>
<evidence type="ECO:0000256" key="1">
    <source>
        <dbReference type="ARBA" id="ARBA00004123"/>
    </source>
</evidence>
<feature type="region of interest" description="Disordered" evidence="3">
    <location>
        <begin position="1"/>
        <end position="84"/>
    </location>
</feature>
<accession>U6GTT5</accession>
<feature type="region of interest" description="Disordered" evidence="3">
    <location>
        <begin position="584"/>
        <end position="646"/>
    </location>
</feature>
<feature type="compositionally biased region" description="Polar residues" evidence="3">
    <location>
        <begin position="52"/>
        <end position="64"/>
    </location>
</feature>
<dbReference type="VEuPathDB" id="ToxoDB:EAH_00040020"/>
<gene>
    <name evidence="5" type="ORF">EAH_00040020</name>
</gene>
<feature type="region of interest" description="Disordered" evidence="3">
    <location>
        <begin position="687"/>
        <end position="721"/>
    </location>
</feature>
<dbReference type="InterPro" id="IPR035778">
    <property type="entry name" value="SPRY_hnRNP_U"/>
</dbReference>
<evidence type="ECO:0000259" key="4">
    <source>
        <dbReference type="PROSITE" id="PS50188"/>
    </source>
</evidence>
<reference evidence="5" key="2">
    <citation type="submission" date="2013-10" db="EMBL/GenBank/DDBJ databases">
        <authorList>
            <person name="Aslett M."/>
        </authorList>
    </citation>
    <scope>NUCLEOTIDE SEQUENCE</scope>
    <source>
        <strain evidence="5">Houghton</strain>
    </source>
</reference>
<dbReference type="RefSeq" id="XP_013247338.1">
    <property type="nucleotide sequence ID" value="XM_013391884.1"/>
</dbReference>
<dbReference type="OrthoDB" id="445357at2759"/>
<dbReference type="PANTHER" id="PTHR12381">
    <property type="entry name" value="HETEROGENEOUS NUCLEAR RIBONUCLEOPROTEIN U FAMILY MEMBER"/>
    <property type="match status" value="1"/>
</dbReference>
<dbReference type="Proteomes" id="UP000018050">
    <property type="component" value="Unassembled WGS sequence"/>
</dbReference>
<dbReference type="Pfam" id="PF13671">
    <property type="entry name" value="AAA_33"/>
    <property type="match status" value="1"/>
</dbReference>
<dbReference type="SMART" id="SM00449">
    <property type="entry name" value="SPRY"/>
    <property type="match status" value="1"/>
</dbReference>
<keyword evidence="2" id="KW-0539">Nucleus</keyword>
<name>U6GTT5_EIMAC</name>
<dbReference type="GO" id="GO:0005634">
    <property type="term" value="C:nucleus"/>
    <property type="evidence" value="ECO:0007669"/>
    <property type="project" value="UniProtKB-SubCell"/>
</dbReference>
<organism evidence="5 6">
    <name type="scientific">Eimeria acervulina</name>
    <name type="common">Coccidian parasite</name>
    <dbReference type="NCBI Taxonomy" id="5801"/>
    <lineage>
        <taxon>Eukaryota</taxon>
        <taxon>Sar</taxon>
        <taxon>Alveolata</taxon>
        <taxon>Apicomplexa</taxon>
        <taxon>Conoidasida</taxon>
        <taxon>Coccidia</taxon>
        <taxon>Eucoccidiorida</taxon>
        <taxon>Eimeriorina</taxon>
        <taxon>Eimeriidae</taxon>
        <taxon>Eimeria</taxon>
    </lineage>
</organism>
<feature type="compositionally biased region" description="Basic and acidic residues" evidence="3">
    <location>
        <begin position="29"/>
        <end position="39"/>
    </location>
</feature>
<dbReference type="AlphaFoldDB" id="U6GTT5"/>
<feature type="compositionally biased region" description="Low complexity" evidence="3">
    <location>
        <begin position="40"/>
        <end position="51"/>
    </location>
</feature>
<protein>
    <submittedName>
        <fullName evidence="5">SPRY domain-containing protein, putative</fullName>
    </submittedName>
</protein>
<dbReference type="EMBL" id="HG673434">
    <property type="protein sequence ID" value="CDI83555.1"/>
    <property type="molecule type" value="Genomic_DNA"/>
</dbReference>
<dbReference type="Gene3D" id="3.40.50.300">
    <property type="entry name" value="P-loop containing nucleotide triphosphate hydrolases"/>
    <property type="match status" value="1"/>
</dbReference>
<dbReference type="PANTHER" id="PTHR12381:SF56">
    <property type="entry name" value="B30.2_SPRY DOMAIN-CONTAINING PROTEIN-RELATED"/>
    <property type="match status" value="1"/>
</dbReference>
<keyword evidence="6" id="KW-1185">Reference proteome</keyword>
<proteinExistence type="predicted"/>
<evidence type="ECO:0000313" key="5">
    <source>
        <dbReference type="EMBL" id="CDI83555.1"/>
    </source>
</evidence>
<reference evidence="5" key="1">
    <citation type="submission" date="2013-10" db="EMBL/GenBank/DDBJ databases">
        <title>Genomic analysis of the causative agents of coccidiosis in chickens.</title>
        <authorList>
            <person name="Reid A.J."/>
            <person name="Blake D."/>
            <person name="Billington K."/>
            <person name="Browne H."/>
            <person name="Dunn M."/>
            <person name="Hung S."/>
            <person name="Kawahara F."/>
            <person name="Miranda-Saavedra D."/>
            <person name="Mourier T."/>
            <person name="Nagra H."/>
            <person name="Otto T.D."/>
            <person name="Rawlings N."/>
            <person name="Sanchez A."/>
            <person name="Sanders M."/>
            <person name="Subramaniam C."/>
            <person name="Tay Y."/>
            <person name="Dear P."/>
            <person name="Doerig C."/>
            <person name="Gruber A."/>
            <person name="Parkinson J."/>
            <person name="Shirley M."/>
            <person name="Wan K.L."/>
            <person name="Berriman M."/>
            <person name="Tomley F."/>
            <person name="Pain A."/>
        </authorList>
    </citation>
    <scope>NUCLEOTIDE SEQUENCE</scope>
    <source>
        <strain evidence="5">Houghton</strain>
    </source>
</reference>
<feature type="domain" description="B30.2/SPRY" evidence="4">
    <location>
        <begin position="138"/>
        <end position="336"/>
    </location>
</feature>
<dbReference type="Pfam" id="PF00622">
    <property type="entry name" value="SPRY"/>
    <property type="match status" value="1"/>
</dbReference>
<dbReference type="PROSITE" id="PS50188">
    <property type="entry name" value="B302_SPRY"/>
    <property type="match status" value="1"/>
</dbReference>
<dbReference type="InterPro" id="IPR003877">
    <property type="entry name" value="SPRY_dom"/>
</dbReference>
<dbReference type="SUPFAM" id="SSF52540">
    <property type="entry name" value="P-loop containing nucleoside triphosphate hydrolases"/>
    <property type="match status" value="1"/>
</dbReference>
<evidence type="ECO:0000313" key="6">
    <source>
        <dbReference type="Proteomes" id="UP000018050"/>
    </source>
</evidence>
<dbReference type="InterPro" id="IPR001870">
    <property type="entry name" value="B30.2/SPRY"/>
</dbReference>
<feature type="compositionally biased region" description="Low complexity" evidence="3">
    <location>
        <begin position="102"/>
        <end position="116"/>
    </location>
</feature>